<evidence type="ECO:0000256" key="14">
    <source>
        <dbReference type="SAM" id="Coils"/>
    </source>
</evidence>
<dbReference type="GO" id="GO:0007283">
    <property type="term" value="P:spermatogenesis"/>
    <property type="evidence" value="ECO:0007669"/>
    <property type="project" value="UniProtKB-KW"/>
</dbReference>
<evidence type="ECO:0000256" key="5">
    <source>
        <dbReference type="ARBA" id="ARBA00022782"/>
    </source>
</evidence>
<dbReference type="Pfam" id="PF24656">
    <property type="entry name" value="CEPT76_peptidase"/>
    <property type="match status" value="1"/>
</dbReference>
<feature type="domain" description="Dynein regulatory complex subunit 7 MORN" evidence="18">
    <location>
        <begin position="410"/>
        <end position="693"/>
    </location>
</feature>
<evidence type="ECO:0000259" key="17">
    <source>
        <dbReference type="Pfam" id="PF24656"/>
    </source>
</evidence>
<evidence type="ECO:0000256" key="6">
    <source>
        <dbReference type="ARBA" id="ARBA00022846"/>
    </source>
</evidence>
<evidence type="ECO:0000256" key="7">
    <source>
        <dbReference type="ARBA" id="ARBA00022871"/>
    </source>
</evidence>
<feature type="coiled-coil region" evidence="14">
    <location>
        <begin position="700"/>
        <end position="727"/>
    </location>
</feature>
<feature type="region of interest" description="Disordered" evidence="15">
    <location>
        <begin position="241"/>
        <end position="270"/>
    </location>
</feature>
<gene>
    <name evidence="20" type="ORF">ACEWY4_010987</name>
</gene>
<keyword evidence="11" id="KW-0966">Cell projection</keyword>
<evidence type="ECO:0000256" key="1">
    <source>
        <dbReference type="ARBA" id="ARBA00004611"/>
    </source>
</evidence>
<evidence type="ECO:0000256" key="15">
    <source>
        <dbReference type="SAM" id="MobiDB-lite"/>
    </source>
</evidence>
<evidence type="ECO:0000256" key="12">
    <source>
        <dbReference type="ARBA" id="ARBA00031627"/>
    </source>
</evidence>
<keyword evidence="6" id="KW-0282">Flagellum</keyword>
<reference evidence="20 21" key="1">
    <citation type="submission" date="2024-09" db="EMBL/GenBank/DDBJ databases">
        <title>A chromosome-level genome assembly of Gray's grenadier anchovy, Coilia grayii.</title>
        <authorList>
            <person name="Fu Z."/>
        </authorList>
    </citation>
    <scope>NUCLEOTIDE SEQUENCE [LARGE SCALE GENOMIC DNA]</scope>
    <source>
        <strain evidence="20">G4</strain>
        <tissue evidence="20">Muscle</tissue>
    </source>
</reference>
<accession>A0ABD1K3I7</accession>
<keyword evidence="4" id="KW-0963">Cytoplasm</keyword>
<feature type="domain" description="Dynein regulatory complex subunit 7 C-terminal" evidence="19">
    <location>
        <begin position="740"/>
        <end position="847"/>
    </location>
</feature>
<sequence length="848" mass="99473">MEAATADQDNEGVALDQDDEVQVDFAQEALDELDRALSKVKIDASALTMPDKRKKLYKWQCPQSYKRSSLKEKQLIALAENFWRQYTHIYPDRKPLLLCPLNECGVEKFVSTTLRPTVLPYPVLFNWEGCANFVSDFLSLEPLDPPTDPPRHLYSPTHVLQMKRGSCFDFSTLLCSLLLAAGYNAYCVSGYATKDVCLLNLARQECPLLAKNEKDKTEKQAVEVLKYTVKPPRDLSSAFERHQEEMRQKEAQAARLKKQQEADRLQEELERPPPDPLFGLRVHCWVLVKCGAREVPEDFFIEPLSGKSFSTTDQNFLGVESAWNHRNYWINMQDCRRGCTDMSFDLGDPIKWEYMLCGDTSQSLLLIPSMKKQEFEDDDEEKEESKVFQMPPSWVNELNISQQDMEMRFPGGVKVIQYRKAKLEKFAPYLLRDGLVTRLSTYHDLDCTEVCVVKEWYQHRNDHLEERELRKAGNITLEHFRRGRSFALKHHRYVTLTPDSDREMEFYSQARADGLARRVGKGLEMIEFFEDRPDFLFYRHILFGKHAKKVTIGEIAEQGHRPLEKVVERFHRDTTKPASEDVAERVFLVSEERIQVTYHRDQDRIIPAWRNFTIPQESGDTQQKQTFTPDMASTFQVDPFEKPSKNLFLYEMLMALMKEEEKVAQRIKSSEKEVRAILDLRQYEETNIELHISIYNTARNDKARKHREALERMAEEARLLQEEKELDYLAPFLAQLGDPEELTRQMALQLRNDCLAELKQRLIDKANLIQGRFEKETQELQQKQQWYQKNQPTMTKEDEDQYLAYCSDAMFRIHILKLRLNRHKDRAPQKYLALDEKLRRDPRLALFL</sequence>
<dbReference type="Pfam" id="PF24667">
    <property type="entry name" value="MORN_DRC7"/>
    <property type="match status" value="1"/>
</dbReference>
<dbReference type="EMBL" id="JBHFQA010000009">
    <property type="protein sequence ID" value="KAL2093675.1"/>
    <property type="molecule type" value="Genomic_DNA"/>
</dbReference>
<dbReference type="InterPro" id="IPR056291">
    <property type="entry name" value="MORN_DRC7"/>
</dbReference>
<dbReference type="Gene3D" id="3.10.620.30">
    <property type="match status" value="1"/>
</dbReference>
<dbReference type="InterPro" id="IPR038765">
    <property type="entry name" value="Papain-like_cys_pep_sf"/>
</dbReference>
<name>A0ABD1K3I7_9TELE</name>
<evidence type="ECO:0000256" key="3">
    <source>
        <dbReference type="ARBA" id="ARBA00021303"/>
    </source>
</evidence>
<dbReference type="InterPro" id="IPR056290">
    <property type="entry name" value="CEPT76/DRC7_peptidase-like_dom"/>
</dbReference>
<dbReference type="InterPro" id="IPR056292">
    <property type="entry name" value="DRC7_C"/>
</dbReference>
<comment type="similarity">
    <text evidence="2">Belongs to the DRC7 family.</text>
</comment>
<keyword evidence="8 14" id="KW-0175">Coiled coil</keyword>
<protein>
    <recommendedName>
        <fullName evidence="3">Dynein regulatory complex subunit 7</fullName>
    </recommendedName>
    <alternativeName>
        <fullName evidence="12">Coiled-coil domain-containing protein 135</fullName>
    </alternativeName>
    <alternativeName>
        <fullName evidence="13">Coiled-coil domain-containing protein lobo homolog</fullName>
    </alternativeName>
</protein>
<evidence type="ECO:0000256" key="9">
    <source>
        <dbReference type="ARBA" id="ARBA00023069"/>
    </source>
</evidence>
<dbReference type="Pfam" id="PF24671">
    <property type="entry name" value="DRC7_C"/>
    <property type="match status" value="1"/>
</dbReference>
<keyword evidence="7" id="KW-0744">Spermatogenesis</keyword>
<keyword evidence="21" id="KW-1185">Reference proteome</keyword>
<dbReference type="GO" id="GO:0030154">
    <property type="term" value="P:cell differentiation"/>
    <property type="evidence" value="ECO:0007669"/>
    <property type="project" value="UniProtKB-KW"/>
</dbReference>
<dbReference type="InterPro" id="IPR002931">
    <property type="entry name" value="Transglutaminase-like"/>
</dbReference>
<evidence type="ECO:0000256" key="11">
    <source>
        <dbReference type="ARBA" id="ARBA00023273"/>
    </source>
</evidence>
<dbReference type="PANTHER" id="PTHR35249:SF2">
    <property type="entry name" value="DYNEIN REGULATORY COMPLEX SUBUNIT 7"/>
    <property type="match status" value="1"/>
</dbReference>
<comment type="caution">
    <text evidence="20">The sequence shown here is derived from an EMBL/GenBank/DDBJ whole genome shotgun (WGS) entry which is preliminary data.</text>
</comment>
<evidence type="ECO:0000259" key="16">
    <source>
        <dbReference type="Pfam" id="PF01841"/>
    </source>
</evidence>
<keyword evidence="9" id="KW-0969">Cilium</keyword>
<feature type="domain" description="CEP76/DRC7 peptidase-like" evidence="17">
    <location>
        <begin position="283"/>
        <end position="355"/>
    </location>
</feature>
<evidence type="ECO:0000259" key="18">
    <source>
        <dbReference type="Pfam" id="PF24667"/>
    </source>
</evidence>
<comment type="subcellular location">
    <subcellularLocation>
        <location evidence="1">Cytoplasm</location>
        <location evidence="1">Cytoskeleton</location>
        <location evidence="1">Flagellum axoneme</location>
    </subcellularLocation>
</comment>
<feature type="domain" description="Transglutaminase-like" evidence="16">
    <location>
        <begin position="153"/>
        <end position="194"/>
    </location>
</feature>
<evidence type="ECO:0000256" key="10">
    <source>
        <dbReference type="ARBA" id="ARBA00023212"/>
    </source>
</evidence>
<dbReference type="AlphaFoldDB" id="A0ABD1K3I7"/>
<evidence type="ECO:0000256" key="4">
    <source>
        <dbReference type="ARBA" id="ARBA00022490"/>
    </source>
</evidence>
<evidence type="ECO:0000256" key="8">
    <source>
        <dbReference type="ARBA" id="ARBA00023054"/>
    </source>
</evidence>
<evidence type="ECO:0000313" key="20">
    <source>
        <dbReference type="EMBL" id="KAL2093675.1"/>
    </source>
</evidence>
<organism evidence="20 21">
    <name type="scientific">Coilia grayii</name>
    <name type="common">Gray's grenadier anchovy</name>
    <dbReference type="NCBI Taxonomy" id="363190"/>
    <lineage>
        <taxon>Eukaryota</taxon>
        <taxon>Metazoa</taxon>
        <taxon>Chordata</taxon>
        <taxon>Craniata</taxon>
        <taxon>Vertebrata</taxon>
        <taxon>Euteleostomi</taxon>
        <taxon>Actinopterygii</taxon>
        <taxon>Neopterygii</taxon>
        <taxon>Teleostei</taxon>
        <taxon>Clupei</taxon>
        <taxon>Clupeiformes</taxon>
        <taxon>Clupeoidei</taxon>
        <taxon>Engraulidae</taxon>
        <taxon>Coilinae</taxon>
        <taxon>Coilia</taxon>
    </lineage>
</organism>
<dbReference type="Pfam" id="PF01841">
    <property type="entry name" value="Transglut_core"/>
    <property type="match status" value="1"/>
</dbReference>
<proteinExistence type="inferred from homology"/>
<keyword evidence="10" id="KW-0206">Cytoskeleton</keyword>
<evidence type="ECO:0000313" key="21">
    <source>
        <dbReference type="Proteomes" id="UP001591681"/>
    </source>
</evidence>
<evidence type="ECO:0000259" key="19">
    <source>
        <dbReference type="Pfam" id="PF24671"/>
    </source>
</evidence>
<dbReference type="PANTHER" id="PTHR35249">
    <property type="entry name" value="DYNEIN REGULATORY COMPLEX SUBUNIT 7"/>
    <property type="match status" value="1"/>
</dbReference>
<dbReference type="InterPro" id="IPR033551">
    <property type="entry name" value="DRC7/lobo"/>
</dbReference>
<evidence type="ECO:0000256" key="2">
    <source>
        <dbReference type="ARBA" id="ARBA00010738"/>
    </source>
</evidence>
<dbReference type="Proteomes" id="UP001591681">
    <property type="component" value="Unassembled WGS sequence"/>
</dbReference>
<evidence type="ECO:0000256" key="13">
    <source>
        <dbReference type="ARBA" id="ARBA00031733"/>
    </source>
</evidence>
<keyword evidence="5" id="KW-0221">Differentiation</keyword>
<dbReference type="SUPFAM" id="SSF54001">
    <property type="entry name" value="Cysteine proteinases"/>
    <property type="match status" value="1"/>
</dbReference>